<evidence type="ECO:0000256" key="1">
    <source>
        <dbReference type="ARBA" id="ARBA00005582"/>
    </source>
</evidence>
<comment type="similarity">
    <text evidence="1 3">Belongs to the Nudix hydrolase family.</text>
</comment>
<accession>A0A919RJA8</accession>
<sequence>MLWKVRSEKPLYTDEWLNIRLAEVELPDGTNLSHRIIRTPAGAGATVVNDENSVLMIWRHRFITDSWGWEIPIGRVEAGESPIDAAAREVEEETGWRPGPLRKLLYTQPTNGISDAAHHIFRADTATHLGPPSEKWEADRVEWVPLADIPSLIASRSIVSGTTLAALLYLMVAG</sequence>
<dbReference type="Pfam" id="PF00293">
    <property type="entry name" value="NUDIX"/>
    <property type="match status" value="1"/>
</dbReference>
<dbReference type="EMBL" id="BOOW01000020">
    <property type="protein sequence ID" value="GII92934.1"/>
    <property type="molecule type" value="Genomic_DNA"/>
</dbReference>
<feature type="domain" description="Nudix hydrolase" evidence="4">
    <location>
        <begin position="38"/>
        <end position="166"/>
    </location>
</feature>
<name>A0A919RJA8_9ACTN</name>
<dbReference type="PRINTS" id="PR00502">
    <property type="entry name" value="NUDIXFAMILY"/>
</dbReference>
<dbReference type="GO" id="GO:0016787">
    <property type="term" value="F:hydrolase activity"/>
    <property type="evidence" value="ECO:0007669"/>
    <property type="project" value="UniProtKB-KW"/>
</dbReference>
<organism evidence="5 6">
    <name type="scientific">Sinosporangium siamense</name>
    <dbReference type="NCBI Taxonomy" id="1367973"/>
    <lineage>
        <taxon>Bacteria</taxon>
        <taxon>Bacillati</taxon>
        <taxon>Actinomycetota</taxon>
        <taxon>Actinomycetes</taxon>
        <taxon>Streptosporangiales</taxon>
        <taxon>Streptosporangiaceae</taxon>
        <taxon>Sinosporangium</taxon>
    </lineage>
</organism>
<gene>
    <name evidence="5" type="ORF">Ssi02_31650</name>
</gene>
<comment type="caution">
    <text evidence="5">The sequence shown here is derived from an EMBL/GenBank/DDBJ whole genome shotgun (WGS) entry which is preliminary data.</text>
</comment>
<dbReference type="PROSITE" id="PS00893">
    <property type="entry name" value="NUDIX_BOX"/>
    <property type="match status" value="1"/>
</dbReference>
<dbReference type="CDD" id="cd03424">
    <property type="entry name" value="NUDIX_ADPRase_Nudt5_UGPPase_Nudt14"/>
    <property type="match status" value="1"/>
</dbReference>
<evidence type="ECO:0000256" key="3">
    <source>
        <dbReference type="RuleBase" id="RU003476"/>
    </source>
</evidence>
<dbReference type="InterPro" id="IPR015797">
    <property type="entry name" value="NUDIX_hydrolase-like_dom_sf"/>
</dbReference>
<dbReference type="PANTHER" id="PTHR43736">
    <property type="entry name" value="ADP-RIBOSE PYROPHOSPHATASE"/>
    <property type="match status" value="1"/>
</dbReference>
<evidence type="ECO:0000259" key="4">
    <source>
        <dbReference type="PROSITE" id="PS51462"/>
    </source>
</evidence>
<reference evidence="5" key="1">
    <citation type="submission" date="2021-01" db="EMBL/GenBank/DDBJ databases">
        <title>Whole genome shotgun sequence of Sinosporangium siamense NBRC 109515.</title>
        <authorList>
            <person name="Komaki H."/>
            <person name="Tamura T."/>
        </authorList>
    </citation>
    <scope>NUCLEOTIDE SEQUENCE</scope>
    <source>
        <strain evidence="5">NBRC 109515</strain>
    </source>
</reference>
<evidence type="ECO:0000256" key="2">
    <source>
        <dbReference type="ARBA" id="ARBA00022801"/>
    </source>
</evidence>
<proteinExistence type="inferred from homology"/>
<keyword evidence="6" id="KW-1185">Reference proteome</keyword>
<dbReference type="RefSeq" id="WP_204026114.1">
    <property type="nucleotide sequence ID" value="NZ_BOOW01000020.1"/>
</dbReference>
<protein>
    <submittedName>
        <fullName evidence="5">NUDIX hydrolase</fullName>
    </submittedName>
</protein>
<dbReference type="Proteomes" id="UP000606172">
    <property type="component" value="Unassembled WGS sequence"/>
</dbReference>
<dbReference type="PANTHER" id="PTHR43736:SF1">
    <property type="entry name" value="DIHYDRONEOPTERIN TRIPHOSPHATE DIPHOSPHATASE"/>
    <property type="match status" value="1"/>
</dbReference>
<dbReference type="PROSITE" id="PS51462">
    <property type="entry name" value="NUDIX"/>
    <property type="match status" value="1"/>
</dbReference>
<evidence type="ECO:0000313" key="5">
    <source>
        <dbReference type="EMBL" id="GII92934.1"/>
    </source>
</evidence>
<dbReference type="InterPro" id="IPR020084">
    <property type="entry name" value="NUDIX_hydrolase_CS"/>
</dbReference>
<dbReference type="SUPFAM" id="SSF55811">
    <property type="entry name" value="Nudix"/>
    <property type="match status" value="1"/>
</dbReference>
<keyword evidence="2 3" id="KW-0378">Hydrolase</keyword>
<dbReference type="Gene3D" id="3.90.79.10">
    <property type="entry name" value="Nucleoside Triphosphate Pyrophosphohydrolase"/>
    <property type="match status" value="1"/>
</dbReference>
<evidence type="ECO:0000313" key="6">
    <source>
        <dbReference type="Proteomes" id="UP000606172"/>
    </source>
</evidence>
<dbReference type="InterPro" id="IPR020476">
    <property type="entry name" value="Nudix_hydrolase"/>
</dbReference>
<dbReference type="InterPro" id="IPR000086">
    <property type="entry name" value="NUDIX_hydrolase_dom"/>
</dbReference>
<dbReference type="AlphaFoldDB" id="A0A919RJA8"/>